<protein>
    <submittedName>
        <fullName evidence="8">HAD-IIIA family hydrolase</fullName>
    </submittedName>
</protein>
<comment type="caution">
    <text evidence="8">The sequence shown here is derived from an EMBL/GenBank/DDBJ whole genome shotgun (WGS) entry which is preliminary data.</text>
</comment>
<dbReference type="PANTHER" id="PTHR21485">
    <property type="entry name" value="HAD SUPERFAMILY MEMBERS CMAS AND KDSC"/>
    <property type="match status" value="1"/>
</dbReference>
<evidence type="ECO:0000256" key="6">
    <source>
        <dbReference type="ARBA" id="ARBA00022842"/>
    </source>
</evidence>
<keyword evidence="6 7" id="KW-0460">Magnesium</keyword>
<feature type="binding site" evidence="7">
    <location>
        <position position="21"/>
    </location>
    <ligand>
        <name>Mg(2+)</name>
        <dbReference type="ChEBI" id="CHEBI:18420"/>
    </ligand>
</feature>
<dbReference type="CDD" id="cd01630">
    <property type="entry name" value="HAD_KDO-like"/>
    <property type="match status" value="1"/>
</dbReference>
<evidence type="ECO:0000256" key="4">
    <source>
        <dbReference type="ARBA" id="ARBA00022723"/>
    </source>
</evidence>
<dbReference type="Proteomes" id="UP000809273">
    <property type="component" value="Unassembled WGS sequence"/>
</dbReference>
<dbReference type="GO" id="GO:0016788">
    <property type="term" value="F:hydrolase activity, acting on ester bonds"/>
    <property type="evidence" value="ECO:0007669"/>
    <property type="project" value="InterPro"/>
</dbReference>
<keyword evidence="5 8" id="KW-0378">Hydrolase</keyword>
<comment type="subunit">
    <text evidence="3">Homotetramer.</text>
</comment>
<feature type="binding site" evidence="7">
    <location>
        <position position="114"/>
    </location>
    <ligand>
        <name>Mg(2+)</name>
        <dbReference type="ChEBI" id="CHEBI:18420"/>
    </ligand>
</feature>
<dbReference type="EMBL" id="JAFGIX010000019">
    <property type="protein sequence ID" value="MBN1572314.1"/>
    <property type="molecule type" value="Genomic_DNA"/>
</dbReference>
<dbReference type="SFLD" id="SFLDS00003">
    <property type="entry name" value="Haloacid_Dehalogenase"/>
    <property type="match status" value="1"/>
</dbReference>
<sequence>MKIKSKDALKRASKVKILIMDVDGVLTDGRIVIDDKGIESKFFDVRDGHGIKMLGRAGIKTAIVTGRNSKVVKHRARELSIDYIYQGAIKKGETVENILKQTGLTGGDAAYVGDDLIDIPAMKLVGFAVAVADSVDEVLKTADIITEKPGGRGAVREVVEFILKSQGIWEEAIKRYSK</sequence>
<evidence type="ECO:0000256" key="5">
    <source>
        <dbReference type="ARBA" id="ARBA00022801"/>
    </source>
</evidence>
<dbReference type="InterPro" id="IPR010023">
    <property type="entry name" value="KdsC_fam"/>
</dbReference>
<dbReference type="InterPro" id="IPR006549">
    <property type="entry name" value="HAD-SF_hydro_IIIA"/>
</dbReference>
<dbReference type="SUPFAM" id="SSF56784">
    <property type="entry name" value="HAD-like"/>
    <property type="match status" value="1"/>
</dbReference>
<dbReference type="InterPro" id="IPR023214">
    <property type="entry name" value="HAD_sf"/>
</dbReference>
<organism evidence="8 9">
    <name type="scientific">Candidatus Zymogenus saltonus</name>
    <dbReference type="NCBI Taxonomy" id="2844893"/>
    <lineage>
        <taxon>Bacteria</taxon>
        <taxon>Deltaproteobacteria</taxon>
        <taxon>Candidatus Zymogenia</taxon>
        <taxon>Candidatus Zymogeniales</taxon>
        <taxon>Candidatus Zymogenaceae</taxon>
        <taxon>Candidatus Zymogenus</taxon>
    </lineage>
</organism>
<name>A0A9D8PME6_9DELT</name>
<comment type="cofactor">
    <cofactor evidence="1 7">
        <name>Mg(2+)</name>
        <dbReference type="ChEBI" id="CHEBI:18420"/>
    </cofactor>
</comment>
<dbReference type="SFLD" id="SFLDG01136">
    <property type="entry name" value="C1.6:_Phosphoserine_Phosphatas"/>
    <property type="match status" value="1"/>
</dbReference>
<dbReference type="NCBIfam" id="TIGR01670">
    <property type="entry name" value="KdsC-phosphatas"/>
    <property type="match status" value="1"/>
</dbReference>
<dbReference type="GO" id="GO:0046872">
    <property type="term" value="F:metal ion binding"/>
    <property type="evidence" value="ECO:0007669"/>
    <property type="project" value="UniProtKB-KW"/>
</dbReference>
<dbReference type="GO" id="GO:0008781">
    <property type="term" value="F:N-acylneuraminate cytidylyltransferase activity"/>
    <property type="evidence" value="ECO:0007669"/>
    <property type="project" value="TreeGrafter"/>
</dbReference>
<feature type="binding site" evidence="7">
    <location>
        <position position="23"/>
    </location>
    <ligand>
        <name>substrate</name>
    </ligand>
</feature>
<accession>A0A9D8PME6</accession>
<evidence type="ECO:0000256" key="7">
    <source>
        <dbReference type="PIRSR" id="PIRSR006118-2"/>
    </source>
</evidence>
<gene>
    <name evidence="8" type="ORF">JW984_03865</name>
</gene>
<evidence type="ECO:0000256" key="3">
    <source>
        <dbReference type="ARBA" id="ARBA00011881"/>
    </source>
</evidence>
<dbReference type="PIRSF" id="PIRSF006118">
    <property type="entry name" value="KDO8-P_Ptase"/>
    <property type="match status" value="1"/>
</dbReference>
<evidence type="ECO:0000256" key="2">
    <source>
        <dbReference type="ARBA" id="ARBA00005893"/>
    </source>
</evidence>
<dbReference type="FunFam" id="3.40.50.1000:FF:000029">
    <property type="entry name" value="3-deoxy-D-manno-octulosonate 8-phosphate phosphatase KdsC"/>
    <property type="match status" value="1"/>
</dbReference>
<evidence type="ECO:0000313" key="9">
    <source>
        <dbReference type="Proteomes" id="UP000809273"/>
    </source>
</evidence>
<reference evidence="8" key="2">
    <citation type="submission" date="2021-01" db="EMBL/GenBank/DDBJ databases">
        <authorList>
            <person name="Hahn C.R."/>
            <person name="Youssef N.H."/>
            <person name="Elshahed M."/>
        </authorList>
    </citation>
    <scope>NUCLEOTIDE SEQUENCE</scope>
    <source>
        <strain evidence="8">Zod_Metabat.24</strain>
    </source>
</reference>
<proteinExistence type="inferred from homology"/>
<dbReference type="InterPro" id="IPR036412">
    <property type="entry name" value="HAD-like_sf"/>
</dbReference>
<evidence type="ECO:0000256" key="1">
    <source>
        <dbReference type="ARBA" id="ARBA00001946"/>
    </source>
</evidence>
<keyword evidence="4 7" id="KW-0479">Metal-binding</keyword>
<comment type="similarity">
    <text evidence="2">Belongs to the KdsC family.</text>
</comment>
<evidence type="ECO:0000313" key="8">
    <source>
        <dbReference type="EMBL" id="MBN1572314.1"/>
    </source>
</evidence>
<dbReference type="Gene3D" id="3.40.50.1000">
    <property type="entry name" value="HAD superfamily/HAD-like"/>
    <property type="match status" value="1"/>
</dbReference>
<dbReference type="NCBIfam" id="TIGR01662">
    <property type="entry name" value="HAD-SF-IIIA"/>
    <property type="match status" value="1"/>
</dbReference>
<dbReference type="PANTHER" id="PTHR21485:SF3">
    <property type="entry name" value="N-ACYLNEURAMINATE CYTIDYLYLTRANSFERASE"/>
    <property type="match status" value="1"/>
</dbReference>
<reference evidence="8" key="1">
    <citation type="journal article" date="2021" name="Environ. Microbiol.">
        <title>Genomic characterization of three novel Desulfobacterota classes expand the metabolic and phylogenetic diversity of the phylum.</title>
        <authorList>
            <person name="Murphy C.L."/>
            <person name="Biggerstaff J."/>
            <person name="Eichhorn A."/>
            <person name="Ewing E."/>
            <person name="Shahan R."/>
            <person name="Soriano D."/>
            <person name="Stewart S."/>
            <person name="VanMol K."/>
            <person name="Walker R."/>
            <person name="Walters P."/>
            <person name="Elshahed M.S."/>
            <person name="Youssef N.H."/>
        </authorList>
    </citation>
    <scope>NUCLEOTIDE SEQUENCE</scope>
    <source>
        <strain evidence="8">Zod_Metabat.24</strain>
    </source>
</reference>
<dbReference type="Pfam" id="PF08282">
    <property type="entry name" value="Hydrolase_3"/>
    <property type="match status" value="1"/>
</dbReference>
<dbReference type="InterPro" id="IPR050793">
    <property type="entry name" value="CMP-NeuNAc_synthase"/>
</dbReference>
<dbReference type="AlphaFoldDB" id="A0A9D8PME6"/>
<dbReference type="SFLD" id="SFLDG01138">
    <property type="entry name" value="C1.6.2:_Deoxy-d-mannose-octulo"/>
    <property type="match status" value="1"/>
</dbReference>